<feature type="transmembrane region" description="Helical" evidence="1">
    <location>
        <begin position="48"/>
        <end position="68"/>
    </location>
</feature>
<dbReference type="AlphaFoldDB" id="A0A6H1ZI23"/>
<evidence type="ECO:0000256" key="1">
    <source>
        <dbReference type="SAM" id="Phobius"/>
    </source>
</evidence>
<gene>
    <name evidence="2" type="ORF">TM448A00703_0007</name>
</gene>
<accession>A0A6H1ZI23</accession>
<keyword evidence="1" id="KW-0812">Transmembrane</keyword>
<reference evidence="2" key="1">
    <citation type="submission" date="2020-03" db="EMBL/GenBank/DDBJ databases">
        <title>The deep terrestrial virosphere.</title>
        <authorList>
            <person name="Holmfeldt K."/>
            <person name="Nilsson E."/>
            <person name="Simone D."/>
            <person name="Lopez-Fernandez M."/>
            <person name="Wu X."/>
            <person name="de Brujin I."/>
            <person name="Lundin D."/>
            <person name="Andersson A."/>
            <person name="Bertilsson S."/>
            <person name="Dopson M."/>
        </authorList>
    </citation>
    <scope>NUCLEOTIDE SEQUENCE</scope>
    <source>
        <strain evidence="2">TM448A00703</strain>
    </source>
</reference>
<proteinExistence type="predicted"/>
<keyword evidence="1" id="KW-0472">Membrane</keyword>
<evidence type="ECO:0000313" key="2">
    <source>
        <dbReference type="EMBL" id="QJA47573.1"/>
    </source>
</evidence>
<protein>
    <submittedName>
        <fullName evidence="2">Uncharacterized protein</fullName>
    </submittedName>
</protein>
<name>A0A6H1ZI23_9ZZZZ</name>
<sequence length="79" mass="8712">MLSFFRHVLSGTVRFAAFLMVLLALAFAVEAMDSGAEAARSAEFVSRAWRTVLASLFVIVPAILLIAIQQTMKERREAP</sequence>
<dbReference type="EMBL" id="MT144049">
    <property type="protein sequence ID" value="QJA47573.1"/>
    <property type="molecule type" value="Genomic_DNA"/>
</dbReference>
<keyword evidence="1" id="KW-1133">Transmembrane helix</keyword>
<organism evidence="2">
    <name type="scientific">viral metagenome</name>
    <dbReference type="NCBI Taxonomy" id="1070528"/>
    <lineage>
        <taxon>unclassified sequences</taxon>
        <taxon>metagenomes</taxon>
        <taxon>organismal metagenomes</taxon>
    </lineage>
</organism>